<feature type="compositionally biased region" description="Polar residues" evidence="1">
    <location>
        <begin position="39"/>
        <end position="65"/>
    </location>
</feature>
<keyword evidence="3" id="KW-1185">Reference proteome</keyword>
<feature type="region of interest" description="Disordered" evidence="1">
    <location>
        <begin position="35"/>
        <end position="65"/>
    </location>
</feature>
<dbReference type="Gene3D" id="3.10.10.10">
    <property type="entry name" value="HIV Type 1 Reverse Transcriptase, subunit A, domain 1"/>
    <property type="match status" value="1"/>
</dbReference>
<evidence type="ECO:0000313" key="2">
    <source>
        <dbReference type="EMBL" id="GJT22914.1"/>
    </source>
</evidence>
<dbReference type="Proteomes" id="UP001151760">
    <property type="component" value="Unassembled WGS sequence"/>
</dbReference>
<name>A0ABQ5CDB1_9ASTR</name>
<evidence type="ECO:0000256" key="1">
    <source>
        <dbReference type="SAM" id="MobiDB-lite"/>
    </source>
</evidence>
<protein>
    <recommendedName>
        <fullName evidence="4">Reverse transcriptase domain-containing protein</fullName>
    </recommendedName>
</protein>
<organism evidence="2 3">
    <name type="scientific">Tanacetum coccineum</name>
    <dbReference type="NCBI Taxonomy" id="301880"/>
    <lineage>
        <taxon>Eukaryota</taxon>
        <taxon>Viridiplantae</taxon>
        <taxon>Streptophyta</taxon>
        <taxon>Embryophyta</taxon>
        <taxon>Tracheophyta</taxon>
        <taxon>Spermatophyta</taxon>
        <taxon>Magnoliopsida</taxon>
        <taxon>eudicotyledons</taxon>
        <taxon>Gunneridae</taxon>
        <taxon>Pentapetalae</taxon>
        <taxon>asterids</taxon>
        <taxon>campanulids</taxon>
        <taxon>Asterales</taxon>
        <taxon>Asteraceae</taxon>
        <taxon>Asteroideae</taxon>
        <taxon>Anthemideae</taxon>
        <taxon>Anthemidinae</taxon>
        <taxon>Tanacetum</taxon>
    </lineage>
</organism>
<dbReference type="SUPFAM" id="SSF56672">
    <property type="entry name" value="DNA/RNA polymerases"/>
    <property type="match status" value="1"/>
</dbReference>
<reference evidence="2" key="2">
    <citation type="submission" date="2022-01" db="EMBL/GenBank/DDBJ databases">
        <authorList>
            <person name="Yamashiro T."/>
            <person name="Shiraishi A."/>
            <person name="Satake H."/>
            <person name="Nakayama K."/>
        </authorList>
    </citation>
    <scope>NUCLEOTIDE SEQUENCE</scope>
</reference>
<proteinExistence type="predicted"/>
<dbReference type="InterPro" id="IPR043502">
    <property type="entry name" value="DNA/RNA_pol_sf"/>
</dbReference>
<accession>A0ABQ5CDB1</accession>
<gene>
    <name evidence="2" type="ORF">Tco_0892851</name>
</gene>
<reference evidence="2" key="1">
    <citation type="journal article" date="2022" name="Int. J. Mol. Sci.">
        <title>Draft Genome of Tanacetum Coccineum: Genomic Comparison of Closely Related Tanacetum-Family Plants.</title>
        <authorList>
            <person name="Yamashiro T."/>
            <person name="Shiraishi A."/>
            <person name="Nakayama K."/>
            <person name="Satake H."/>
        </authorList>
    </citation>
    <scope>NUCLEOTIDE SEQUENCE</scope>
</reference>
<evidence type="ECO:0000313" key="3">
    <source>
        <dbReference type="Proteomes" id="UP001151760"/>
    </source>
</evidence>
<sequence length="326" mass="36162">MPPKRTSTSKAPTMTQAAIKKLVADSVTATLEAQAATMAGTSNPNRNTGPTGTPEQLASSAGLNEPNQYSLEANVPRKNKSSTFATGTLTDDALSWWDLHTLQLMGIPKARRMAVKAYAATPAENNRALYKSVPKDQHQCLGRAYMLRDRKAHQDMKRIVTAQVMKKKPDEKRLEDIPIVREFPEVFPENLPGLPSVRQVEFQIDLIPGATPVARAPYRLAPSEMQELCNQLQELSDQGRMSEAIRLTDTTRDSYVDWVIVDRLTKSAHFIPTRETDSMETLTSYHASIKAAPFEALYGQKCRSPVCWAKVGDVQLTGPEIIHETT</sequence>
<dbReference type="PANTHER" id="PTHR45835:SF99">
    <property type="entry name" value="CHROMO DOMAIN-CONTAINING PROTEIN-RELATED"/>
    <property type="match status" value="1"/>
</dbReference>
<dbReference type="EMBL" id="BQNB010014010">
    <property type="protein sequence ID" value="GJT22914.1"/>
    <property type="molecule type" value="Genomic_DNA"/>
</dbReference>
<dbReference type="PANTHER" id="PTHR45835">
    <property type="entry name" value="YALI0A06105P"/>
    <property type="match status" value="1"/>
</dbReference>
<evidence type="ECO:0008006" key="4">
    <source>
        <dbReference type="Google" id="ProtNLM"/>
    </source>
</evidence>
<comment type="caution">
    <text evidence="2">The sequence shown here is derived from an EMBL/GenBank/DDBJ whole genome shotgun (WGS) entry which is preliminary data.</text>
</comment>